<reference evidence="2" key="1">
    <citation type="journal article" date="2015" name="Nature">
        <title>Complex archaea that bridge the gap between prokaryotes and eukaryotes.</title>
        <authorList>
            <person name="Spang A."/>
            <person name="Saw J.H."/>
            <person name="Jorgensen S.L."/>
            <person name="Zaremba-Niedzwiedzka K."/>
            <person name="Martijn J."/>
            <person name="Lind A.E."/>
            <person name="van Eijk R."/>
            <person name="Schleper C."/>
            <person name="Guy L."/>
            <person name="Ettema T.J."/>
        </authorList>
    </citation>
    <scope>NUCLEOTIDE SEQUENCE</scope>
</reference>
<keyword evidence="1" id="KW-1133">Transmembrane helix</keyword>
<organism evidence="2">
    <name type="scientific">marine sediment metagenome</name>
    <dbReference type="NCBI Taxonomy" id="412755"/>
    <lineage>
        <taxon>unclassified sequences</taxon>
        <taxon>metagenomes</taxon>
        <taxon>ecological metagenomes</taxon>
    </lineage>
</organism>
<dbReference type="EMBL" id="LAZR01046466">
    <property type="protein sequence ID" value="KKK96480.1"/>
    <property type="molecule type" value="Genomic_DNA"/>
</dbReference>
<sequence length="55" mass="6709">MLQSSEILFILALIIFIAIFVIQAIFYIFKSRRKSYREIDRLMHFDTKTKKNKRL</sequence>
<name>A0A0F9ADY4_9ZZZZ</name>
<proteinExistence type="predicted"/>
<accession>A0A0F9ADY4</accession>
<evidence type="ECO:0000313" key="2">
    <source>
        <dbReference type="EMBL" id="KKK96480.1"/>
    </source>
</evidence>
<gene>
    <name evidence="2" type="ORF">LCGC14_2662350</name>
</gene>
<keyword evidence="1" id="KW-0472">Membrane</keyword>
<dbReference type="AlphaFoldDB" id="A0A0F9ADY4"/>
<evidence type="ECO:0000256" key="1">
    <source>
        <dbReference type="SAM" id="Phobius"/>
    </source>
</evidence>
<comment type="caution">
    <text evidence="2">The sequence shown here is derived from an EMBL/GenBank/DDBJ whole genome shotgun (WGS) entry which is preliminary data.</text>
</comment>
<feature type="transmembrane region" description="Helical" evidence="1">
    <location>
        <begin position="6"/>
        <end position="29"/>
    </location>
</feature>
<protein>
    <submittedName>
        <fullName evidence="2">Uncharacterized protein</fullName>
    </submittedName>
</protein>
<keyword evidence="1" id="KW-0812">Transmembrane</keyword>